<dbReference type="EMBL" id="LVYD01000041">
    <property type="protein sequence ID" value="OQP64747.1"/>
    <property type="molecule type" value="Genomic_DNA"/>
</dbReference>
<evidence type="ECO:0000313" key="1">
    <source>
        <dbReference type="EMBL" id="OQP64747.1"/>
    </source>
</evidence>
<gene>
    <name evidence="1" type="ORF">A3860_18485</name>
</gene>
<dbReference type="STRING" id="1703345.A3860_18485"/>
<name>A0A1V9G2E7_9BACT</name>
<dbReference type="RefSeq" id="WP_081146560.1">
    <property type="nucleotide sequence ID" value="NZ_LVYD01000041.1"/>
</dbReference>
<sequence length="76" mass="8976">MEQAPVSHQPENISPQLPFEEAVWSHLTDRQKAQLLLNSTRMPDAETYFQDFTSWEQSEFINVQKGRHFIRSNLPF</sequence>
<dbReference type="AlphaFoldDB" id="A0A1V9G2E7"/>
<evidence type="ECO:0000313" key="2">
    <source>
        <dbReference type="Proteomes" id="UP000192796"/>
    </source>
</evidence>
<proteinExistence type="predicted"/>
<organism evidence="1 2">
    <name type="scientific">Niastella vici</name>
    <dbReference type="NCBI Taxonomy" id="1703345"/>
    <lineage>
        <taxon>Bacteria</taxon>
        <taxon>Pseudomonadati</taxon>
        <taxon>Bacteroidota</taxon>
        <taxon>Chitinophagia</taxon>
        <taxon>Chitinophagales</taxon>
        <taxon>Chitinophagaceae</taxon>
        <taxon>Niastella</taxon>
    </lineage>
</organism>
<reference evidence="1 2" key="1">
    <citation type="submission" date="2016-03" db="EMBL/GenBank/DDBJ databases">
        <title>Niastella vici sp. nov., isolated from farmland soil.</title>
        <authorList>
            <person name="Chen L."/>
            <person name="Wang D."/>
            <person name="Yang S."/>
            <person name="Wang G."/>
        </authorList>
    </citation>
    <scope>NUCLEOTIDE SEQUENCE [LARGE SCALE GENOMIC DNA]</scope>
    <source>
        <strain evidence="1 2">DJ57</strain>
    </source>
</reference>
<protein>
    <submittedName>
        <fullName evidence="1">Uncharacterized protein</fullName>
    </submittedName>
</protein>
<comment type="caution">
    <text evidence="1">The sequence shown here is derived from an EMBL/GenBank/DDBJ whole genome shotgun (WGS) entry which is preliminary data.</text>
</comment>
<dbReference type="Proteomes" id="UP000192796">
    <property type="component" value="Unassembled WGS sequence"/>
</dbReference>
<keyword evidence="2" id="KW-1185">Reference proteome</keyword>
<accession>A0A1V9G2E7</accession>